<organism evidence="1">
    <name type="scientific">bioreactor metagenome</name>
    <dbReference type="NCBI Taxonomy" id="1076179"/>
    <lineage>
        <taxon>unclassified sequences</taxon>
        <taxon>metagenomes</taxon>
        <taxon>ecological metagenomes</taxon>
    </lineage>
</organism>
<reference evidence="1" key="1">
    <citation type="submission" date="2019-08" db="EMBL/GenBank/DDBJ databases">
        <authorList>
            <person name="Kucharzyk K."/>
            <person name="Murdoch R.W."/>
            <person name="Higgins S."/>
            <person name="Loffler F."/>
        </authorList>
    </citation>
    <scope>NUCLEOTIDE SEQUENCE</scope>
</reference>
<comment type="caution">
    <text evidence="1">The sequence shown here is derived from an EMBL/GenBank/DDBJ whole genome shotgun (WGS) entry which is preliminary data.</text>
</comment>
<gene>
    <name evidence="1" type="ORF">SDC9_65331</name>
</gene>
<dbReference type="CDD" id="cd00048">
    <property type="entry name" value="DSRM_SF"/>
    <property type="match status" value="1"/>
</dbReference>
<name>A0A644XX97_9ZZZZ</name>
<accession>A0A644XX97</accession>
<sequence>MRLDVFEYIESWYNHKRRFSALKNLTIDEFWEQYNTKKESINNAA</sequence>
<evidence type="ECO:0008006" key="2">
    <source>
        <dbReference type="Google" id="ProtNLM"/>
    </source>
</evidence>
<dbReference type="GO" id="GO:0015074">
    <property type="term" value="P:DNA integration"/>
    <property type="evidence" value="ECO:0007669"/>
    <property type="project" value="InterPro"/>
</dbReference>
<evidence type="ECO:0000313" key="1">
    <source>
        <dbReference type="EMBL" id="MPM18913.1"/>
    </source>
</evidence>
<dbReference type="EMBL" id="VSSQ01003076">
    <property type="protein sequence ID" value="MPM18913.1"/>
    <property type="molecule type" value="Genomic_DNA"/>
</dbReference>
<proteinExistence type="predicted"/>
<protein>
    <recommendedName>
        <fullName evidence="2">Integrase catalytic domain-containing protein</fullName>
    </recommendedName>
</protein>
<dbReference type="AlphaFoldDB" id="A0A644XX97"/>